<dbReference type="InterPro" id="IPR005311">
    <property type="entry name" value="PBP_dimer"/>
</dbReference>
<dbReference type="GO" id="GO:0008658">
    <property type="term" value="F:penicillin binding"/>
    <property type="evidence" value="ECO:0007669"/>
    <property type="project" value="InterPro"/>
</dbReference>
<dbReference type="RefSeq" id="WP_184955279.1">
    <property type="nucleotide sequence ID" value="NZ_BOMC01000019.1"/>
</dbReference>
<protein>
    <submittedName>
        <fullName evidence="7">Cell division protein FtsI/penicillin-binding protein 2</fullName>
    </submittedName>
</protein>
<evidence type="ECO:0000259" key="6">
    <source>
        <dbReference type="Pfam" id="PF05223"/>
    </source>
</evidence>
<dbReference type="Pfam" id="PF00905">
    <property type="entry name" value="Transpeptidase"/>
    <property type="match status" value="1"/>
</dbReference>
<evidence type="ECO:0000313" key="7">
    <source>
        <dbReference type="EMBL" id="MBB4697122.1"/>
    </source>
</evidence>
<accession>A0A7W7CYS2</accession>
<dbReference type="InterPro" id="IPR050515">
    <property type="entry name" value="Beta-lactam/transpept"/>
</dbReference>
<evidence type="ECO:0000313" key="8">
    <source>
        <dbReference type="Proteomes" id="UP000542742"/>
    </source>
</evidence>
<dbReference type="GO" id="GO:0046677">
    <property type="term" value="P:response to antibiotic"/>
    <property type="evidence" value="ECO:0007669"/>
    <property type="project" value="InterPro"/>
</dbReference>
<dbReference type="InterPro" id="IPR012338">
    <property type="entry name" value="Beta-lactam/transpept-like"/>
</dbReference>
<feature type="domain" description="Penicillin-binding protein dimerisation" evidence="5">
    <location>
        <begin position="155"/>
        <end position="313"/>
    </location>
</feature>
<dbReference type="PROSITE" id="PS51257">
    <property type="entry name" value="PROKAR_LIPOPROTEIN"/>
    <property type="match status" value="1"/>
</dbReference>
<keyword evidence="3" id="KW-0472">Membrane</keyword>
<dbReference type="EMBL" id="JACHMF010000001">
    <property type="protein sequence ID" value="MBB4697122.1"/>
    <property type="molecule type" value="Genomic_DNA"/>
</dbReference>
<keyword evidence="8" id="KW-1185">Reference proteome</keyword>
<dbReference type="Pfam" id="PF03717">
    <property type="entry name" value="PBP_dimer"/>
    <property type="match status" value="1"/>
</dbReference>
<dbReference type="PANTHER" id="PTHR30627:SF24">
    <property type="entry name" value="PENICILLIN-BINDING PROTEIN 4B"/>
    <property type="match status" value="1"/>
</dbReference>
<name>A0A7W7CYS2_9ACTN</name>
<organism evidence="7 8">
    <name type="scientific">Paractinoplanes abujensis</name>
    <dbReference type="NCBI Taxonomy" id="882441"/>
    <lineage>
        <taxon>Bacteria</taxon>
        <taxon>Bacillati</taxon>
        <taxon>Actinomycetota</taxon>
        <taxon>Actinomycetes</taxon>
        <taxon>Micromonosporales</taxon>
        <taxon>Micromonosporaceae</taxon>
        <taxon>Paractinoplanes</taxon>
    </lineage>
</organism>
<dbReference type="GO" id="GO:0071555">
    <property type="term" value="P:cell wall organization"/>
    <property type="evidence" value="ECO:0007669"/>
    <property type="project" value="TreeGrafter"/>
</dbReference>
<dbReference type="InterPro" id="IPR036138">
    <property type="entry name" value="PBP_dimer_sf"/>
</dbReference>
<proteinExistence type="inferred from homology"/>
<gene>
    <name evidence="7" type="ORF">BKA14_007270</name>
</gene>
<feature type="domain" description="Penicillin-binding protein transpeptidase" evidence="4">
    <location>
        <begin position="373"/>
        <end position="645"/>
    </location>
</feature>
<comment type="caution">
    <text evidence="7">The sequence shown here is derived from an EMBL/GenBank/DDBJ whole genome shotgun (WGS) entry which is preliminary data.</text>
</comment>
<evidence type="ECO:0000259" key="5">
    <source>
        <dbReference type="Pfam" id="PF03717"/>
    </source>
</evidence>
<dbReference type="GO" id="GO:0051301">
    <property type="term" value="P:cell division"/>
    <property type="evidence" value="ECO:0007669"/>
    <property type="project" value="UniProtKB-KW"/>
</dbReference>
<evidence type="ECO:0000256" key="3">
    <source>
        <dbReference type="ARBA" id="ARBA00023136"/>
    </source>
</evidence>
<comment type="similarity">
    <text evidence="2">Belongs to the transpeptidase family.</text>
</comment>
<dbReference type="Gene3D" id="3.90.1310.10">
    <property type="entry name" value="Penicillin-binding protein 2a (Domain 2)"/>
    <property type="match status" value="1"/>
</dbReference>
<dbReference type="PANTHER" id="PTHR30627">
    <property type="entry name" value="PEPTIDOGLYCAN D,D-TRANSPEPTIDASE"/>
    <property type="match status" value="1"/>
</dbReference>
<dbReference type="Proteomes" id="UP000542742">
    <property type="component" value="Unassembled WGS sequence"/>
</dbReference>
<dbReference type="SUPFAM" id="SSF56601">
    <property type="entry name" value="beta-lactamase/transpeptidase-like"/>
    <property type="match status" value="1"/>
</dbReference>
<dbReference type="Gene3D" id="3.40.710.10">
    <property type="entry name" value="DD-peptidase/beta-lactamase superfamily"/>
    <property type="match status" value="1"/>
</dbReference>
<dbReference type="GO" id="GO:0071972">
    <property type="term" value="F:peptidoglycan L,D-transpeptidase activity"/>
    <property type="evidence" value="ECO:0007669"/>
    <property type="project" value="TreeGrafter"/>
</dbReference>
<dbReference type="InterPro" id="IPR007887">
    <property type="entry name" value="MecA_N"/>
</dbReference>
<evidence type="ECO:0000256" key="2">
    <source>
        <dbReference type="ARBA" id="ARBA00007171"/>
    </source>
</evidence>
<sequence length="650" mass="66942">MHRGPYRSVHRAAGAAVALALVAGGLAGCSKDGPEGTLEDFVAGWKAGDLSKVGFVGADGGKIAAPAVLEQIKAVSGDLARQPLTVTAEGEPQTRGDDATSALKLDWKLPGDVAWSYQSTVRLTKQNSDGWRVVWEPSVLHNDLTNGDKFQVTRLPADRASILDSAGKPIVSPRPVIMIGVEPQKVTDLAKLRAGLATEFKKIGVTVDTANLADRIKNAQPQSFLELITLREPDYNKIRPGLRALNGTAFIKEDRPLAPSRVFARALLGTVDAATAEDLEKNPQTLVQGDTVGHGGLQQKYDTALRGTPGVSVTISGGTDGDEADSTGQEESVPKALFMTDPVAGKPIKTTLDVQTQNAADQALAAEKQPSSLVAIKISDSSVLAVANGPDGGGVNTALTGQVAPGSTFKAISTYGILQKKAATADSVVACPKTAVVGGRQFKNSHDMALGNVPFHVDFAKSCNTAFVGLAPKLGADGLRTAAEAVGLGGRWDLGVEAFSGKLSPADSPTELAAATFGQGATAVSPLAMAGATAAIARGQFKQPKLVLDPAPAAPAADGAALDQASVTALRKMMREVVTSGTATALRGVPGGAVFGKTGTAEFSEATEDTHSWFIGYQGDVAFAVMVQKGGAGSEAAVPIVSRFLTNLAK</sequence>
<feature type="domain" description="NTF2-like N-terminal transpeptidase" evidence="6">
    <location>
        <begin position="34"/>
        <end position="147"/>
    </location>
</feature>
<evidence type="ECO:0000259" key="4">
    <source>
        <dbReference type="Pfam" id="PF00905"/>
    </source>
</evidence>
<dbReference type="GO" id="GO:0005886">
    <property type="term" value="C:plasma membrane"/>
    <property type="evidence" value="ECO:0007669"/>
    <property type="project" value="TreeGrafter"/>
</dbReference>
<keyword evidence="7" id="KW-0132">Cell division</keyword>
<evidence type="ECO:0000256" key="1">
    <source>
        <dbReference type="ARBA" id="ARBA00004370"/>
    </source>
</evidence>
<keyword evidence="7" id="KW-0131">Cell cycle</keyword>
<dbReference type="AlphaFoldDB" id="A0A7W7CYS2"/>
<dbReference type="Pfam" id="PF05223">
    <property type="entry name" value="MecA_N"/>
    <property type="match status" value="1"/>
</dbReference>
<dbReference type="SUPFAM" id="SSF56519">
    <property type="entry name" value="Penicillin binding protein dimerisation domain"/>
    <property type="match status" value="1"/>
</dbReference>
<reference evidence="7 8" key="1">
    <citation type="submission" date="2020-08" db="EMBL/GenBank/DDBJ databases">
        <title>Sequencing the genomes of 1000 actinobacteria strains.</title>
        <authorList>
            <person name="Klenk H.-P."/>
        </authorList>
    </citation>
    <scope>NUCLEOTIDE SEQUENCE [LARGE SCALE GENOMIC DNA]</scope>
    <source>
        <strain evidence="7 8">DSM 45518</strain>
    </source>
</reference>
<comment type="subcellular location">
    <subcellularLocation>
        <location evidence="1">Membrane</location>
    </subcellularLocation>
</comment>
<dbReference type="InterPro" id="IPR001460">
    <property type="entry name" value="PCN-bd_Tpept"/>
</dbReference>